<proteinExistence type="predicted"/>
<gene>
    <name evidence="3" type="ORF">MUK42_05663</name>
</gene>
<feature type="transmembrane region" description="Helical" evidence="2">
    <location>
        <begin position="39"/>
        <end position="66"/>
    </location>
</feature>
<name>A0A9E7KAD7_9LILI</name>
<keyword evidence="2" id="KW-0472">Membrane</keyword>
<dbReference type="Proteomes" id="UP001055439">
    <property type="component" value="Chromosome 6"/>
</dbReference>
<organism evidence="3 4">
    <name type="scientific">Musa troglodytarum</name>
    <name type="common">fe'i banana</name>
    <dbReference type="NCBI Taxonomy" id="320322"/>
    <lineage>
        <taxon>Eukaryota</taxon>
        <taxon>Viridiplantae</taxon>
        <taxon>Streptophyta</taxon>
        <taxon>Embryophyta</taxon>
        <taxon>Tracheophyta</taxon>
        <taxon>Spermatophyta</taxon>
        <taxon>Magnoliopsida</taxon>
        <taxon>Liliopsida</taxon>
        <taxon>Zingiberales</taxon>
        <taxon>Musaceae</taxon>
        <taxon>Musa</taxon>
    </lineage>
</organism>
<sequence>MCTANPPPARRKRWTGGAEEFSGMELDSRKDLEWWDVRIITLLVIYFLLPFPGLALASLPLALGALGGERVVQLQKEEEGGGKHMWPNSNSTAGWDAKGGEGKRREALMELFFSEEIPCKGHSSVVLGLREYDALRCNHKKKVYMEFTMAAPMAKAREVMATWRP</sequence>
<dbReference type="AlphaFoldDB" id="A0A9E7KAD7"/>
<reference evidence="3" key="1">
    <citation type="submission" date="2022-05" db="EMBL/GenBank/DDBJ databases">
        <title>The Musa troglodytarum L. genome provides insights into the mechanism of non-climacteric behaviour and enrichment of carotenoids.</title>
        <authorList>
            <person name="Wang J."/>
        </authorList>
    </citation>
    <scope>NUCLEOTIDE SEQUENCE</scope>
    <source>
        <tissue evidence="3">Leaf</tissue>
    </source>
</reference>
<dbReference type="EMBL" id="CP097508">
    <property type="protein sequence ID" value="URE12803.1"/>
    <property type="molecule type" value="Genomic_DNA"/>
</dbReference>
<evidence type="ECO:0000256" key="1">
    <source>
        <dbReference type="SAM" id="MobiDB-lite"/>
    </source>
</evidence>
<keyword evidence="2" id="KW-1133">Transmembrane helix</keyword>
<evidence type="ECO:0000313" key="3">
    <source>
        <dbReference type="EMBL" id="URE12803.1"/>
    </source>
</evidence>
<evidence type="ECO:0000256" key="2">
    <source>
        <dbReference type="SAM" id="Phobius"/>
    </source>
</evidence>
<keyword evidence="2" id="KW-0812">Transmembrane</keyword>
<protein>
    <submittedName>
        <fullName evidence="3">Uncharacterized protein</fullName>
    </submittedName>
</protein>
<keyword evidence="4" id="KW-1185">Reference proteome</keyword>
<accession>A0A9E7KAD7</accession>
<evidence type="ECO:0000313" key="4">
    <source>
        <dbReference type="Proteomes" id="UP001055439"/>
    </source>
</evidence>
<feature type="region of interest" description="Disordered" evidence="1">
    <location>
        <begin position="78"/>
        <end position="99"/>
    </location>
</feature>